<name>A0A3B0V429_9ZZZZ</name>
<reference evidence="1" key="1">
    <citation type="submission" date="2018-06" db="EMBL/GenBank/DDBJ databases">
        <authorList>
            <person name="Zhirakovskaya E."/>
        </authorList>
    </citation>
    <scope>NUCLEOTIDE SEQUENCE</scope>
</reference>
<feature type="non-terminal residue" evidence="1">
    <location>
        <position position="1"/>
    </location>
</feature>
<dbReference type="EMBL" id="UOEW01000036">
    <property type="protein sequence ID" value="VAW33512.1"/>
    <property type="molecule type" value="Genomic_DNA"/>
</dbReference>
<proteinExistence type="predicted"/>
<gene>
    <name evidence="1" type="ORF">MNBD_GAMMA01-95</name>
</gene>
<dbReference type="Gene3D" id="3.55.40.10">
    <property type="entry name" value="minor pseudopilin epsh domain"/>
    <property type="match status" value="1"/>
</dbReference>
<evidence type="ECO:0000313" key="1">
    <source>
        <dbReference type="EMBL" id="VAW33512.1"/>
    </source>
</evidence>
<sequence>SSGSVERNLQQHGRILQAAIEYSCDQATLQNIPYGVKFANNAYTFAQLVNQQWLDVLTNDIILGKVFTDGSSLSLEIDGQLIVLTKELADIPQILCDSTGQITNFSLLLADAGDKHFYQLQAINFWQIEGQWLDAQ</sequence>
<accession>A0A3B0V429</accession>
<organism evidence="1">
    <name type="scientific">hydrothermal vent metagenome</name>
    <dbReference type="NCBI Taxonomy" id="652676"/>
    <lineage>
        <taxon>unclassified sequences</taxon>
        <taxon>metagenomes</taxon>
        <taxon>ecological metagenomes</taxon>
    </lineage>
</organism>
<dbReference type="AlphaFoldDB" id="A0A3B0V429"/>
<protein>
    <submittedName>
        <fullName evidence="1">Uncharacterized protein</fullName>
    </submittedName>
</protein>